<sequence>MTTQCKICSKRQSRANPLASCTACKATYHRACGQITDPIFNAILNDAIEWKCLQCRRTSSRVSGTFLPSTSQRKLSSNPTNETSTPTPDVSNIAKLEQTINSLANELQTIKSQQSVINTSIDKFSNGLKDLQLITKTLGEHDRRLETAFQVGLFTNKQCTI</sequence>
<evidence type="ECO:0000313" key="7">
    <source>
        <dbReference type="EMBL" id="KAJ6642731.1"/>
    </source>
</evidence>
<feature type="compositionally biased region" description="Low complexity" evidence="5">
    <location>
        <begin position="76"/>
        <end position="88"/>
    </location>
</feature>
<dbReference type="InterPro" id="IPR011011">
    <property type="entry name" value="Znf_FYVE_PHD"/>
</dbReference>
<evidence type="ECO:0000256" key="1">
    <source>
        <dbReference type="ARBA" id="ARBA00022723"/>
    </source>
</evidence>
<feature type="domain" description="PHD-type" evidence="6">
    <location>
        <begin position="2"/>
        <end position="58"/>
    </location>
</feature>
<dbReference type="Pfam" id="PF00628">
    <property type="entry name" value="PHD"/>
    <property type="match status" value="1"/>
</dbReference>
<dbReference type="SMART" id="SM00249">
    <property type="entry name" value="PHD"/>
    <property type="match status" value="1"/>
</dbReference>
<evidence type="ECO:0000256" key="4">
    <source>
        <dbReference type="PROSITE-ProRule" id="PRU00146"/>
    </source>
</evidence>
<feature type="region of interest" description="Disordered" evidence="5">
    <location>
        <begin position="63"/>
        <end position="90"/>
    </location>
</feature>
<comment type="caution">
    <text evidence="7">The sequence shown here is derived from an EMBL/GenBank/DDBJ whole genome shotgun (WGS) entry which is preliminary data.</text>
</comment>
<protein>
    <recommendedName>
        <fullName evidence="6">PHD-type domain-containing protein</fullName>
    </recommendedName>
</protein>
<dbReference type="EMBL" id="WJQU01000002">
    <property type="protein sequence ID" value="KAJ6642731.1"/>
    <property type="molecule type" value="Genomic_DNA"/>
</dbReference>
<keyword evidence="8" id="KW-1185">Reference proteome</keyword>
<dbReference type="InterPro" id="IPR019787">
    <property type="entry name" value="Znf_PHD-finger"/>
</dbReference>
<evidence type="ECO:0000256" key="3">
    <source>
        <dbReference type="ARBA" id="ARBA00022833"/>
    </source>
</evidence>
<keyword evidence="3" id="KW-0862">Zinc</keyword>
<evidence type="ECO:0000256" key="5">
    <source>
        <dbReference type="SAM" id="MobiDB-lite"/>
    </source>
</evidence>
<dbReference type="GO" id="GO:0008270">
    <property type="term" value="F:zinc ion binding"/>
    <property type="evidence" value="ECO:0007669"/>
    <property type="project" value="UniProtKB-KW"/>
</dbReference>
<dbReference type="InterPro" id="IPR013083">
    <property type="entry name" value="Znf_RING/FYVE/PHD"/>
</dbReference>
<keyword evidence="1" id="KW-0479">Metal-binding</keyword>
<dbReference type="AlphaFoldDB" id="A0A9Q0N445"/>
<dbReference type="InterPro" id="IPR001965">
    <property type="entry name" value="Znf_PHD"/>
</dbReference>
<evidence type="ECO:0000313" key="8">
    <source>
        <dbReference type="Proteomes" id="UP001151699"/>
    </source>
</evidence>
<feature type="compositionally biased region" description="Polar residues" evidence="5">
    <location>
        <begin position="63"/>
        <end position="75"/>
    </location>
</feature>
<organism evidence="7 8">
    <name type="scientific">Pseudolycoriella hygida</name>
    <dbReference type="NCBI Taxonomy" id="35572"/>
    <lineage>
        <taxon>Eukaryota</taxon>
        <taxon>Metazoa</taxon>
        <taxon>Ecdysozoa</taxon>
        <taxon>Arthropoda</taxon>
        <taxon>Hexapoda</taxon>
        <taxon>Insecta</taxon>
        <taxon>Pterygota</taxon>
        <taxon>Neoptera</taxon>
        <taxon>Endopterygota</taxon>
        <taxon>Diptera</taxon>
        <taxon>Nematocera</taxon>
        <taxon>Sciaroidea</taxon>
        <taxon>Sciaridae</taxon>
        <taxon>Pseudolycoriella</taxon>
    </lineage>
</organism>
<evidence type="ECO:0000259" key="6">
    <source>
        <dbReference type="PROSITE" id="PS50016"/>
    </source>
</evidence>
<dbReference type="Gene3D" id="3.30.40.10">
    <property type="entry name" value="Zinc/RING finger domain, C3HC4 (zinc finger)"/>
    <property type="match status" value="1"/>
</dbReference>
<gene>
    <name evidence="7" type="ORF">Bhyg_07685</name>
</gene>
<dbReference type="SUPFAM" id="SSF57903">
    <property type="entry name" value="FYVE/PHD zinc finger"/>
    <property type="match status" value="1"/>
</dbReference>
<dbReference type="PROSITE" id="PS50016">
    <property type="entry name" value="ZF_PHD_2"/>
    <property type="match status" value="1"/>
</dbReference>
<keyword evidence="2 4" id="KW-0863">Zinc-finger</keyword>
<dbReference type="OrthoDB" id="6773084at2759"/>
<reference evidence="7" key="1">
    <citation type="submission" date="2022-07" db="EMBL/GenBank/DDBJ databases">
        <authorList>
            <person name="Trinca V."/>
            <person name="Uliana J.V.C."/>
            <person name="Torres T.T."/>
            <person name="Ward R.J."/>
            <person name="Monesi N."/>
        </authorList>
    </citation>
    <scope>NUCLEOTIDE SEQUENCE</scope>
    <source>
        <strain evidence="7">HSMRA1968</strain>
        <tissue evidence="7">Whole embryos</tissue>
    </source>
</reference>
<proteinExistence type="predicted"/>
<accession>A0A9Q0N445</accession>
<dbReference type="Proteomes" id="UP001151699">
    <property type="component" value="Chromosome B"/>
</dbReference>
<name>A0A9Q0N445_9DIPT</name>
<evidence type="ECO:0000256" key="2">
    <source>
        <dbReference type="ARBA" id="ARBA00022771"/>
    </source>
</evidence>